<evidence type="ECO:0000256" key="1">
    <source>
        <dbReference type="SAM" id="MobiDB-lite"/>
    </source>
</evidence>
<evidence type="ECO:0000313" key="3">
    <source>
        <dbReference type="Proteomes" id="UP000518266"/>
    </source>
</evidence>
<protein>
    <recommendedName>
        <fullName evidence="4">Centrosomal protein 68</fullName>
    </recommendedName>
</protein>
<dbReference type="EMBL" id="JAAKFY010000019">
    <property type="protein sequence ID" value="KAF3842625.1"/>
    <property type="molecule type" value="Genomic_DNA"/>
</dbReference>
<evidence type="ECO:0000313" key="2">
    <source>
        <dbReference type="EMBL" id="KAF3842625.1"/>
    </source>
</evidence>
<feature type="region of interest" description="Disordered" evidence="1">
    <location>
        <begin position="588"/>
        <end position="609"/>
    </location>
</feature>
<sequence>YVCNKEHKEEDVIRCANIFPPESQCSFWTPPCNMTLDTNRRFLQVDRTFLQFLCPMEANGCSQRWGVLLPEYEQSRRGSSPSSPHTRVTVAADRQYVRRTPLFSAHQHVSILKKHTEKENPLAVSRPEEQLTDRTSCSRVKEELSPDSFSLSYRDMSPPSPWRRDLASPMVVSELRDRLSTLPGSRSAQQSLSNSNLKVQRLNHPVRLQLTSAVLHPTYSPRSGDSRRSRRGGAKLCPSGGHPVSPFQAEYWACAIPPALPLSPDRQTASWDPNREYQALGTLCAGDSPEHQEHTLNPQDSGIEQDLLCSSASLSLSGGHRSPSLRGIKASGTSLSLADLYCSPHQQCALSRCAFEELDEVFCPLPEQLEGLQLLPRQLSAKDEMFCWCVKVREVTASWESVQWGSSNLSPVPLPETQEALQDTPEEEEKRASEGLCNSEEPFWSLGRACRGGWGACPPSIRGLPGKQEQHSDSLMQHIQVFCSQLEQLIQQLHAVSEQMELQTVPTVDIAGVKSSLAEYQSSEGPAALTSVTSSVLLSGQLLLRCIDHMSPFLRDTLQLIKSHCGALESRTQHLLCSILSAMESLSHQNQQNHQNTQTRVEEAASSLS</sequence>
<feature type="compositionally biased region" description="Basic and acidic residues" evidence="1">
    <location>
        <begin position="114"/>
        <end position="132"/>
    </location>
</feature>
<accession>A0A7J5XZP0</accession>
<keyword evidence="3" id="KW-1185">Reference proteome</keyword>
<comment type="caution">
    <text evidence="2">The sequence shown here is derived from an EMBL/GenBank/DDBJ whole genome shotgun (WGS) entry which is preliminary data.</text>
</comment>
<organism evidence="2 3">
    <name type="scientific">Dissostichus mawsoni</name>
    <name type="common">Antarctic cod</name>
    <dbReference type="NCBI Taxonomy" id="36200"/>
    <lineage>
        <taxon>Eukaryota</taxon>
        <taxon>Metazoa</taxon>
        <taxon>Chordata</taxon>
        <taxon>Craniata</taxon>
        <taxon>Vertebrata</taxon>
        <taxon>Euteleostomi</taxon>
        <taxon>Actinopterygii</taxon>
        <taxon>Neopterygii</taxon>
        <taxon>Teleostei</taxon>
        <taxon>Neoteleostei</taxon>
        <taxon>Acanthomorphata</taxon>
        <taxon>Eupercaria</taxon>
        <taxon>Perciformes</taxon>
        <taxon>Notothenioidei</taxon>
        <taxon>Nototheniidae</taxon>
        <taxon>Dissostichus</taxon>
    </lineage>
</organism>
<evidence type="ECO:0008006" key="4">
    <source>
        <dbReference type="Google" id="ProtNLM"/>
    </source>
</evidence>
<proteinExistence type="predicted"/>
<dbReference type="OrthoDB" id="9448174at2759"/>
<reference evidence="2 3" key="1">
    <citation type="submission" date="2020-03" db="EMBL/GenBank/DDBJ databases">
        <title>Dissostichus mawsoni Genome sequencing and assembly.</title>
        <authorList>
            <person name="Park H."/>
        </authorList>
    </citation>
    <scope>NUCLEOTIDE SEQUENCE [LARGE SCALE GENOMIC DNA]</scope>
    <source>
        <strain evidence="2">DM0001</strain>
        <tissue evidence="2">Muscle</tissue>
    </source>
</reference>
<gene>
    <name evidence="2" type="ORF">F7725_024576</name>
</gene>
<feature type="region of interest" description="Disordered" evidence="1">
    <location>
        <begin position="114"/>
        <end position="139"/>
    </location>
</feature>
<dbReference type="AlphaFoldDB" id="A0A7J5XZP0"/>
<feature type="non-terminal residue" evidence="2">
    <location>
        <position position="609"/>
    </location>
</feature>
<dbReference type="Proteomes" id="UP000518266">
    <property type="component" value="Unassembled WGS sequence"/>
</dbReference>
<feature type="compositionally biased region" description="Low complexity" evidence="1">
    <location>
        <begin position="588"/>
        <end position="599"/>
    </location>
</feature>
<name>A0A7J5XZP0_DISMA</name>
<feature type="region of interest" description="Disordered" evidence="1">
    <location>
        <begin position="410"/>
        <end position="434"/>
    </location>
</feature>